<dbReference type="Proteomes" id="UP000064893">
    <property type="component" value="Chromosome"/>
</dbReference>
<dbReference type="Pfam" id="PF09719">
    <property type="entry name" value="C_GCAxxG_C_C"/>
    <property type="match status" value="1"/>
</dbReference>
<protein>
    <submittedName>
        <fullName evidence="1">C_GCAxxG_C_C family protein</fullName>
    </submittedName>
</protein>
<dbReference type="AlphaFoldDB" id="A0A0S2HWT9"/>
<dbReference type="KEGG" id="blq:L21SP5_00822"/>
<dbReference type="STRING" id="1307839.L21SP5_00822"/>
<dbReference type="InterPro" id="IPR010181">
    <property type="entry name" value="CGCAxxGCC_motif"/>
</dbReference>
<reference evidence="1 2" key="1">
    <citation type="submission" date="2015-11" db="EMBL/GenBank/DDBJ databases">
        <title>Description and complete genome sequence of a novel strain predominating in hypersaline microbial mats and representing a new family of the Bacteriodetes phylum.</title>
        <authorList>
            <person name="Spring S."/>
            <person name="Bunk B."/>
            <person name="Sproer C."/>
            <person name="Klenk H.-P."/>
        </authorList>
    </citation>
    <scope>NUCLEOTIDE SEQUENCE [LARGE SCALE GENOMIC DNA]</scope>
    <source>
        <strain evidence="1 2">L21-Spi-D4</strain>
    </source>
</reference>
<keyword evidence="2" id="KW-1185">Reference proteome</keyword>
<dbReference type="EMBL" id="CP013118">
    <property type="protein sequence ID" value="ALO14493.1"/>
    <property type="molecule type" value="Genomic_DNA"/>
</dbReference>
<dbReference type="NCBIfam" id="TIGR01909">
    <property type="entry name" value="C_GCAxxG_C_C"/>
    <property type="match status" value="1"/>
</dbReference>
<evidence type="ECO:0000313" key="1">
    <source>
        <dbReference type="EMBL" id="ALO14493.1"/>
    </source>
</evidence>
<sequence length="143" mass="15614">MTKHKVNMTKTELAKKYFYEGYGCAQSVLLAFDSKTRLDPVSAINIAAPFNGGIGVANSLCGAVSGGLMVIGIIVGENHKNIAQKNTVIRIKSDEFLQKFKNVEETCSCEEILKKAEIRKENNHKACGNAVKNAVQILDQILN</sequence>
<gene>
    <name evidence="1" type="ORF">L21SP5_00822</name>
</gene>
<proteinExistence type="predicted"/>
<organism evidence="1 2">
    <name type="scientific">Salinivirga cyanobacteriivorans</name>
    <dbReference type="NCBI Taxonomy" id="1307839"/>
    <lineage>
        <taxon>Bacteria</taxon>
        <taxon>Pseudomonadati</taxon>
        <taxon>Bacteroidota</taxon>
        <taxon>Bacteroidia</taxon>
        <taxon>Bacteroidales</taxon>
        <taxon>Salinivirgaceae</taxon>
        <taxon>Salinivirga</taxon>
    </lineage>
</organism>
<name>A0A0S2HWT9_9BACT</name>
<evidence type="ECO:0000313" key="2">
    <source>
        <dbReference type="Proteomes" id="UP000064893"/>
    </source>
</evidence>
<accession>A0A0S2HWT9</accession>